<sequence length="259" mass="29686">MDSRIKTIEDLSLNAWPSHQMQIYDGWILRFSYFYTHRTNSVEQIGPSLLPIPEKVDYCEEIYRQWGTPCIFKISPLVPSEFDRYLEKRGYEIQHTTHVMTRPLDNVSDLNPDVFVTTSSFIPLKWIEALFALKGTTNIMHRTIVPSMYRAIPKQTICASVTDDSGTIIATGLGILDREYIGLYAIHVHPDYRHRNYARSICQTILKQGHSLGATKSYLQVVDGNEAAIHLYQSLGYTRFYTYWFRLKPVAGPASGSPV</sequence>
<dbReference type="CDD" id="cd04301">
    <property type="entry name" value="NAT_SF"/>
    <property type="match status" value="1"/>
</dbReference>
<dbReference type="Proteomes" id="UP000886890">
    <property type="component" value="Unassembled WGS sequence"/>
</dbReference>
<evidence type="ECO:0000313" key="2">
    <source>
        <dbReference type="EMBL" id="HIX76640.1"/>
    </source>
</evidence>
<evidence type="ECO:0000313" key="3">
    <source>
        <dbReference type="Proteomes" id="UP000886890"/>
    </source>
</evidence>
<dbReference type="InterPro" id="IPR016181">
    <property type="entry name" value="Acyl_CoA_acyltransferase"/>
</dbReference>
<evidence type="ECO:0000259" key="1">
    <source>
        <dbReference type="PROSITE" id="PS51186"/>
    </source>
</evidence>
<gene>
    <name evidence="2" type="ORF">H9734_03460</name>
</gene>
<dbReference type="EMBL" id="DXEK01000055">
    <property type="protein sequence ID" value="HIX76640.1"/>
    <property type="molecule type" value="Genomic_DNA"/>
</dbReference>
<organism evidence="2 3">
    <name type="scientific">Candidatus Fusicatenibacter merdavium</name>
    <dbReference type="NCBI Taxonomy" id="2838600"/>
    <lineage>
        <taxon>Bacteria</taxon>
        <taxon>Bacillati</taxon>
        <taxon>Bacillota</taxon>
        <taxon>Clostridia</taxon>
        <taxon>Lachnospirales</taxon>
        <taxon>Lachnospiraceae</taxon>
        <taxon>Fusicatenibacter</taxon>
    </lineage>
</organism>
<feature type="domain" description="N-acetyltransferase" evidence="1">
    <location>
        <begin position="116"/>
        <end position="252"/>
    </location>
</feature>
<proteinExistence type="predicted"/>
<dbReference type="SUPFAM" id="SSF55729">
    <property type="entry name" value="Acyl-CoA N-acyltransferases (Nat)"/>
    <property type="match status" value="1"/>
</dbReference>
<name>A0A9D1XET2_9FIRM</name>
<dbReference type="GO" id="GO:0016747">
    <property type="term" value="F:acyltransferase activity, transferring groups other than amino-acyl groups"/>
    <property type="evidence" value="ECO:0007669"/>
    <property type="project" value="InterPro"/>
</dbReference>
<reference evidence="2" key="1">
    <citation type="journal article" date="2021" name="PeerJ">
        <title>Extensive microbial diversity within the chicken gut microbiome revealed by metagenomics and culture.</title>
        <authorList>
            <person name="Gilroy R."/>
            <person name="Ravi A."/>
            <person name="Getino M."/>
            <person name="Pursley I."/>
            <person name="Horton D.L."/>
            <person name="Alikhan N.F."/>
            <person name="Baker D."/>
            <person name="Gharbi K."/>
            <person name="Hall N."/>
            <person name="Watson M."/>
            <person name="Adriaenssens E.M."/>
            <person name="Foster-Nyarko E."/>
            <person name="Jarju S."/>
            <person name="Secka A."/>
            <person name="Antonio M."/>
            <person name="Oren A."/>
            <person name="Chaudhuri R.R."/>
            <person name="La Ragione R."/>
            <person name="Hildebrand F."/>
            <person name="Pallen M.J."/>
        </authorList>
    </citation>
    <scope>NUCLEOTIDE SEQUENCE</scope>
    <source>
        <strain evidence="2">CHK183-1962</strain>
    </source>
</reference>
<dbReference type="Pfam" id="PF24553">
    <property type="entry name" value="Rv0428c_C"/>
    <property type="match status" value="1"/>
</dbReference>
<reference evidence="2" key="2">
    <citation type="submission" date="2021-04" db="EMBL/GenBank/DDBJ databases">
        <authorList>
            <person name="Gilroy R."/>
        </authorList>
    </citation>
    <scope>NUCLEOTIDE SEQUENCE</scope>
    <source>
        <strain evidence="2">CHK183-1962</strain>
    </source>
</reference>
<dbReference type="AlphaFoldDB" id="A0A9D1XET2"/>
<dbReference type="Gene3D" id="3.40.630.30">
    <property type="match status" value="1"/>
</dbReference>
<protein>
    <submittedName>
        <fullName evidence="2">GNAT family N-acetyltransferase</fullName>
    </submittedName>
</protein>
<dbReference type="InterPro" id="IPR000182">
    <property type="entry name" value="GNAT_dom"/>
</dbReference>
<dbReference type="PROSITE" id="PS51186">
    <property type="entry name" value="GNAT"/>
    <property type="match status" value="1"/>
</dbReference>
<dbReference type="InterPro" id="IPR056935">
    <property type="entry name" value="Rv0428c-like_C"/>
</dbReference>
<accession>A0A9D1XET2</accession>
<comment type="caution">
    <text evidence="2">The sequence shown here is derived from an EMBL/GenBank/DDBJ whole genome shotgun (WGS) entry which is preliminary data.</text>
</comment>